<feature type="transmembrane region" description="Helical" evidence="6">
    <location>
        <begin position="12"/>
        <end position="37"/>
    </location>
</feature>
<evidence type="ECO:0000256" key="3">
    <source>
        <dbReference type="ARBA" id="ARBA00022692"/>
    </source>
</evidence>
<protein>
    <submittedName>
        <fullName evidence="7">YjgP/YjgQ family permease</fullName>
    </submittedName>
</protein>
<dbReference type="Proteomes" id="UP000063234">
    <property type="component" value="Chromosome"/>
</dbReference>
<reference evidence="8" key="1">
    <citation type="journal article" date="2018" name="Science">
        <title>A primordial and reversible TCA cycle in a facultatively chemolithoautotrophic thermophile.</title>
        <authorList>
            <person name="Nunoura T."/>
            <person name="Chikaraishi Y."/>
            <person name="Izaki R."/>
            <person name="Suwa T."/>
            <person name="Sato T."/>
            <person name="Harada T."/>
            <person name="Mori K."/>
            <person name="Kato Y."/>
            <person name="Miyazaki M."/>
            <person name="Shimamura S."/>
            <person name="Yanagawa K."/>
            <person name="Shuto A."/>
            <person name="Ohkouchi N."/>
            <person name="Fujita N."/>
            <person name="Takaki Y."/>
            <person name="Atomi H."/>
            <person name="Takai K."/>
        </authorList>
    </citation>
    <scope>NUCLEOTIDE SEQUENCE [LARGE SCALE GENOMIC DNA]</scope>
    <source>
        <strain evidence="8">DSM 17441 / JCM 13301 / NBRC 103674 / ABI70S6</strain>
    </source>
</reference>
<feature type="transmembrane region" description="Helical" evidence="6">
    <location>
        <begin position="68"/>
        <end position="86"/>
    </location>
</feature>
<keyword evidence="8" id="KW-1185">Reference proteome</keyword>
<name>A0A0S3QW02_THET7</name>
<dbReference type="PANTHER" id="PTHR33529:SF6">
    <property type="entry name" value="YJGP_YJGQ FAMILY PERMEASE"/>
    <property type="match status" value="1"/>
</dbReference>
<dbReference type="Pfam" id="PF03739">
    <property type="entry name" value="LptF_LptG"/>
    <property type="match status" value="1"/>
</dbReference>
<keyword evidence="5 6" id="KW-0472">Membrane</keyword>
<feature type="transmembrane region" description="Helical" evidence="6">
    <location>
        <begin position="303"/>
        <end position="324"/>
    </location>
</feature>
<evidence type="ECO:0000313" key="8">
    <source>
        <dbReference type="Proteomes" id="UP000063234"/>
    </source>
</evidence>
<dbReference type="STRING" id="1298851.TST_1724"/>
<gene>
    <name evidence="7" type="ORF">TST_1724</name>
</gene>
<accession>A0A0S3QW02</accession>
<dbReference type="InterPro" id="IPR005495">
    <property type="entry name" value="LptG/LptF_permease"/>
</dbReference>
<dbReference type="KEGG" id="ttk:TST_1724"/>
<dbReference type="GO" id="GO:0043190">
    <property type="term" value="C:ATP-binding cassette (ABC) transporter complex"/>
    <property type="evidence" value="ECO:0007669"/>
    <property type="project" value="TreeGrafter"/>
</dbReference>
<sequence>MKRRFKLFEEYVFFEHLKIFALVFFALSAVFVLGNFLDIVDDALERHISLVVPLQIALLRLPMGLKELGAVTVLISVMLFLAVSSQNLEPVVLRSLGIRSRVMLKPLLVQGGVISFLLFINAAFIAPSFYSKSRDVYLEKIKGQPRKARISPVDIWLKEKGYFCNVGFFDARNSQLREVICFKREKGKREFLKARRAIWKKGQWLGIEVKKWVLGETSRYKFYRKLPLPVLTEPEELLGRKKEVAEMSLVDLISLSSQLAREGINNLEYAVEIWNRVFLSLASVVMVLLAFPMGISLPRRGQVVFAFVKGLGLGVFFFAFYYLFVFLGKSGWLSPFLASSLPVILFLALGTKLLGGMEE</sequence>
<comment type="subcellular location">
    <subcellularLocation>
        <location evidence="1">Cell membrane</location>
        <topology evidence="1">Multi-pass membrane protein</topology>
    </subcellularLocation>
</comment>
<dbReference type="RefSeq" id="WP_068550673.1">
    <property type="nucleotide sequence ID" value="NZ_AP013035.1"/>
</dbReference>
<evidence type="ECO:0000256" key="6">
    <source>
        <dbReference type="SAM" id="Phobius"/>
    </source>
</evidence>
<evidence type="ECO:0000313" key="7">
    <source>
        <dbReference type="EMBL" id="BAT72508.1"/>
    </source>
</evidence>
<dbReference type="GO" id="GO:0015920">
    <property type="term" value="P:lipopolysaccharide transport"/>
    <property type="evidence" value="ECO:0007669"/>
    <property type="project" value="TreeGrafter"/>
</dbReference>
<dbReference type="AlphaFoldDB" id="A0A0S3QW02"/>
<dbReference type="PANTHER" id="PTHR33529">
    <property type="entry name" value="SLR0882 PROTEIN-RELATED"/>
    <property type="match status" value="1"/>
</dbReference>
<dbReference type="EMBL" id="AP013035">
    <property type="protein sequence ID" value="BAT72508.1"/>
    <property type="molecule type" value="Genomic_DNA"/>
</dbReference>
<keyword evidence="4 6" id="KW-1133">Transmembrane helix</keyword>
<feature type="transmembrane region" description="Helical" evidence="6">
    <location>
        <begin position="336"/>
        <end position="355"/>
    </location>
</feature>
<proteinExistence type="predicted"/>
<organism evidence="7 8">
    <name type="scientific">Thermosulfidibacter takaii (strain DSM 17441 / JCM 13301 / NBRC 103674 / ABI70S6)</name>
    <dbReference type="NCBI Taxonomy" id="1298851"/>
    <lineage>
        <taxon>Bacteria</taxon>
        <taxon>Pseudomonadati</taxon>
        <taxon>Thermosulfidibacterota</taxon>
        <taxon>Thermosulfidibacteria</taxon>
        <taxon>Thermosulfidibacterales</taxon>
        <taxon>Thermosulfidibacteraceae</taxon>
    </lineage>
</organism>
<keyword evidence="3 6" id="KW-0812">Transmembrane</keyword>
<dbReference type="OrthoDB" id="9783403at2"/>
<evidence type="ECO:0000256" key="2">
    <source>
        <dbReference type="ARBA" id="ARBA00022475"/>
    </source>
</evidence>
<evidence type="ECO:0000256" key="5">
    <source>
        <dbReference type="ARBA" id="ARBA00023136"/>
    </source>
</evidence>
<evidence type="ECO:0000256" key="1">
    <source>
        <dbReference type="ARBA" id="ARBA00004651"/>
    </source>
</evidence>
<evidence type="ECO:0000256" key="4">
    <source>
        <dbReference type="ARBA" id="ARBA00022989"/>
    </source>
</evidence>
<feature type="transmembrane region" description="Helical" evidence="6">
    <location>
        <begin position="273"/>
        <end position="291"/>
    </location>
</feature>
<keyword evidence="2" id="KW-1003">Cell membrane</keyword>
<feature type="transmembrane region" description="Helical" evidence="6">
    <location>
        <begin position="107"/>
        <end position="130"/>
    </location>
</feature>